<dbReference type="InterPro" id="IPR016047">
    <property type="entry name" value="M23ase_b-sheet_dom"/>
</dbReference>
<organism evidence="4 5">
    <name type="scientific">Candidatus Thalassospirochaeta sargassi</name>
    <dbReference type="NCBI Taxonomy" id="3119039"/>
    <lineage>
        <taxon>Bacteria</taxon>
        <taxon>Pseudomonadati</taxon>
        <taxon>Spirochaetota</taxon>
        <taxon>Spirochaetia</taxon>
        <taxon>Spirochaetales</taxon>
        <taxon>Spirochaetaceae</taxon>
        <taxon>Candidatus Thalassospirochaeta</taxon>
    </lineage>
</organism>
<evidence type="ECO:0000256" key="2">
    <source>
        <dbReference type="SAM" id="SignalP"/>
    </source>
</evidence>
<proteinExistence type="predicted"/>
<dbReference type="InterPro" id="IPR036779">
    <property type="entry name" value="LysM_dom_sf"/>
</dbReference>
<protein>
    <submittedName>
        <fullName evidence="4">M23 family metallopeptidase</fullName>
    </submittedName>
</protein>
<dbReference type="Pfam" id="PF01551">
    <property type="entry name" value="Peptidase_M23"/>
    <property type="match status" value="1"/>
</dbReference>
<dbReference type="Pfam" id="PF01476">
    <property type="entry name" value="LysM"/>
    <property type="match status" value="2"/>
</dbReference>
<dbReference type="PROSITE" id="PS51782">
    <property type="entry name" value="LYSM"/>
    <property type="match status" value="2"/>
</dbReference>
<dbReference type="Gene3D" id="3.10.350.10">
    <property type="entry name" value="LysM domain"/>
    <property type="match status" value="2"/>
</dbReference>
<dbReference type="Gene3D" id="2.70.70.10">
    <property type="entry name" value="Glucose Permease (Domain IIA)"/>
    <property type="match status" value="1"/>
</dbReference>
<evidence type="ECO:0000313" key="5">
    <source>
        <dbReference type="Proteomes" id="UP001221217"/>
    </source>
</evidence>
<comment type="caution">
    <text evidence="4">The sequence shown here is derived from an EMBL/GenBank/DDBJ whole genome shotgun (WGS) entry which is preliminary data.</text>
</comment>
<reference evidence="4 5" key="1">
    <citation type="submission" date="2022-12" db="EMBL/GenBank/DDBJ databases">
        <title>Metagenome assembled genome from gulf of manar.</title>
        <authorList>
            <person name="Kohli P."/>
            <person name="Pk S."/>
            <person name="Venkata Ramana C."/>
            <person name="Sasikala C."/>
        </authorList>
    </citation>
    <scope>NUCLEOTIDE SEQUENCE [LARGE SCALE GENOMIC DNA]</scope>
    <source>
        <strain evidence="4">JB008</strain>
    </source>
</reference>
<feature type="chain" id="PRO_5042561464" evidence="2">
    <location>
        <begin position="22"/>
        <end position="271"/>
    </location>
</feature>
<accession>A0AAJ1MKQ7</accession>
<dbReference type="Proteomes" id="UP001221217">
    <property type="component" value="Unassembled WGS sequence"/>
</dbReference>
<dbReference type="SUPFAM" id="SSF54106">
    <property type="entry name" value="LysM domain"/>
    <property type="match status" value="1"/>
</dbReference>
<gene>
    <name evidence="4" type="ORF">PQJ61_09875</name>
</gene>
<feature type="signal peptide" evidence="2">
    <location>
        <begin position="1"/>
        <end position="21"/>
    </location>
</feature>
<dbReference type="InterPro" id="IPR011055">
    <property type="entry name" value="Dup_hybrid_motif"/>
</dbReference>
<feature type="domain" description="LysM" evidence="3">
    <location>
        <begin position="24"/>
        <end position="68"/>
    </location>
</feature>
<dbReference type="PANTHER" id="PTHR33734">
    <property type="entry name" value="LYSM DOMAIN-CONTAINING GPI-ANCHORED PROTEIN 2"/>
    <property type="match status" value="1"/>
</dbReference>
<dbReference type="CDD" id="cd12797">
    <property type="entry name" value="M23_peptidase"/>
    <property type="match status" value="1"/>
</dbReference>
<keyword evidence="2" id="KW-0732">Signal</keyword>
<feature type="region of interest" description="Disordered" evidence="1">
    <location>
        <begin position="119"/>
        <end position="146"/>
    </location>
</feature>
<dbReference type="EMBL" id="JAQQAL010000022">
    <property type="protein sequence ID" value="MDC7227056.1"/>
    <property type="molecule type" value="Genomic_DNA"/>
</dbReference>
<evidence type="ECO:0000259" key="3">
    <source>
        <dbReference type="PROSITE" id="PS51782"/>
    </source>
</evidence>
<sequence length="271" mass="28897">MKKILCIAAILTFALASAVTAESYSYTIKKGDTLYSISRKYNIRIESLKSYNGITDPSKLYPGMTLNIPGGYTVKKGDTLYSIARAQGTTVDELLELNNLEPSSILKAGQFIHIPFNSPSQVNPGEGAGETVVESTQENPAADDPTQPATALVAIMETPDWPHEGVRTELTGKLKGIQITGAPGDDIVAVNGGTVVWASDYGIYNKLVLVEGQNGLVYGYGGNETTNVKVGDYVKPGSIIGILGGNSDRASVFFFVYKDGKPLDPTKAPRV</sequence>
<evidence type="ECO:0000256" key="1">
    <source>
        <dbReference type="SAM" id="MobiDB-lite"/>
    </source>
</evidence>
<dbReference type="AlphaFoldDB" id="A0AAJ1MKQ7"/>
<dbReference type="SMART" id="SM00257">
    <property type="entry name" value="LysM"/>
    <property type="match status" value="2"/>
</dbReference>
<feature type="domain" description="LysM" evidence="3">
    <location>
        <begin position="70"/>
        <end position="114"/>
    </location>
</feature>
<dbReference type="SUPFAM" id="SSF51261">
    <property type="entry name" value="Duplicated hybrid motif"/>
    <property type="match status" value="1"/>
</dbReference>
<name>A0AAJ1MKQ7_9SPIO</name>
<dbReference type="CDD" id="cd00118">
    <property type="entry name" value="LysM"/>
    <property type="match status" value="2"/>
</dbReference>
<dbReference type="InterPro" id="IPR018392">
    <property type="entry name" value="LysM"/>
</dbReference>
<dbReference type="PANTHER" id="PTHR33734:SF22">
    <property type="entry name" value="MEMBRANE-BOUND LYTIC MUREIN TRANSGLYCOSYLASE D"/>
    <property type="match status" value="1"/>
</dbReference>
<evidence type="ECO:0000313" key="4">
    <source>
        <dbReference type="EMBL" id="MDC7227056.1"/>
    </source>
</evidence>